<keyword evidence="8" id="KW-0677">Repeat</keyword>
<accession>A0AAV4TW67</accession>
<evidence type="ECO:0000256" key="6">
    <source>
        <dbReference type="ARBA" id="ARBA00022656"/>
    </source>
</evidence>
<sequence>MGTVGTTPLHLAVLYNRVDALKILLDNGACVTEVDEHNRKPNDVEPYSDEELEKRDLINQILVVTEQLYHSILHFSIEEIIICIKGGAAINAQIYHLSPLHYASAKGSLMITNILLKHGANPNNVDPHGLTPLHYASEFGKLKIVKELLSYGAVFDALSEDNRTPKNVANSFSVRQFLDLIERLFTKVEDPSSSIVHYIRNLHDKNTVKAIMNAQNREKKTLIACAIHYGFPEVEALKEILQEDLREVHRMANAYYYLEDHNQSELKFKSIHEFRSELFGANNPGTLDIEEKIANTLLHRHRFNEALKMFRKIYEKRKKHQGLHCQDTLDTFISIPYTLHLQGKTQYAIKCFQNIYEFPFKHYPGSLEASTRISVLLSLLKEYERALEINYKLQKDHNHLFGISESLQIENNIALIYSHQGKYALAYEIWHQLYESKAKLLGPAHPSTLRTLRDVGMMLFCQQKYNQALKILHRVLDIQQIKLGSDHFDTLSTNNQIGDVLFAQGKHFNALKIYDKDLSRRKIILGPNHPEVCETLRKIDQIRCLYIMESCAVDLNFMQQLPSNIPAYNHRERSVSEQLYPASTRYFPEENFSRSEKGKDYLLQVLGIDQPVPYKTLTPSNSSGIDLEDIECHNFEFLMERKDDDRFPKIRDFLTTFFSQGKQKSSCEGFVRDLVNLCVSYEIEQNSSMFMPKTAKDVLIFDFIELMNEIKSVN</sequence>
<gene>
    <name evidence="13" type="primary">ANK1_12</name>
    <name evidence="13" type="ORF">CDAR_79611</name>
</gene>
<dbReference type="InterPro" id="IPR019734">
    <property type="entry name" value="TPR_rpt"/>
</dbReference>
<dbReference type="Pfam" id="PF00023">
    <property type="entry name" value="Ank"/>
    <property type="match status" value="1"/>
</dbReference>
<dbReference type="GO" id="GO:0044218">
    <property type="term" value="C:other organism cell membrane"/>
    <property type="evidence" value="ECO:0007669"/>
    <property type="project" value="UniProtKB-KW"/>
</dbReference>
<comment type="caution">
    <text evidence="13">The sequence shown here is derived from an EMBL/GenBank/DDBJ whole genome shotgun (WGS) entry which is preliminary data.</text>
</comment>
<dbReference type="SUPFAM" id="SSF48403">
    <property type="entry name" value="Ankyrin repeat"/>
    <property type="match status" value="1"/>
</dbReference>
<evidence type="ECO:0000256" key="3">
    <source>
        <dbReference type="ARBA" id="ARBA00022483"/>
    </source>
</evidence>
<evidence type="ECO:0000256" key="1">
    <source>
        <dbReference type="ARBA" id="ARBA00004175"/>
    </source>
</evidence>
<keyword evidence="14" id="KW-1185">Reference proteome</keyword>
<evidence type="ECO:0000256" key="4">
    <source>
        <dbReference type="ARBA" id="ARBA00022525"/>
    </source>
</evidence>
<evidence type="ECO:0000313" key="14">
    <source>
        <dbReference type="Proteomes" id="UP001054837"/>
    </source>
</evidence>
<proteinExistence type="predicted"/>
<dbReference type="SUPFAM" id="SSF48452">
    <property type="entry name" value="TPR-like"/>
    <property type="match status" value="2"/>
</dbReference>
<dbReference type="GO" id="GO:0090729">
    <property type="term" value="F:toxin activity"/>
    <property type="evidence" value="ECO:0007669"/>
    <property type="project" value="UniProtKB-KW"/>
</dbReference>
<keyword evidence="12" id="KW-0040">ANK repeat</keyword>
<feature type="repeat" description="ANK" evidence="12">
    <location>
        <begin position="4"/>
        <end position="36"/>
    </location>
</feature>
<dbReference type="Gene3D" id="1.25.40.10">
    <property type="entry name" value="Tetratricopeptide repeat domain"/>
    <property type="match status" value="2"/>
</dbReference>
<dbReference type="EMBL" id="BPLQ01010333">
    <property type="protein sequence ID" value="GIY50025.1"/>
    <property type="molecule type" value="Genomic_DNA"/>
</dbReference>
<keyword evidence="3" id="KW-0268">Exocytosis</keyword>
<comment type="subcellular location">
    <subcellularLocation>
        <location evidence="2">Secreted</location>
    </subcellularLocation>
    <subcellularLocation>
        <location evidence="1">Target cell membrane</location>
    </subcellularLocation>
</comment>
<evidence type="ECO:0000313" key="13">
    <source>
        <dbReference type="EMBL" id="GIY50025.1"/>
    </source>
</evidence>
<evidence type="ECO:0000256" key="11">
    <source>
        <dbReference type="ARBA" id="ARBA00023298"/>
    </source>
</evidence>
<dbReference type="PROSITE" id="PS50297">
    <property type="entry name" value="ANK_REP_REGION"/>
    <property type="match status" value="3"/>
</dbReference>
<keyword evidence="6" id="KW-0800">Toxin</keyword>
<dbReference type="GO" id="GO:0006887">
    <property type="term" value="P:exocytosis"/>
    <property type="evidence" value="ECO:0007669"/>
    <property type="project" value="UniProtKB-KW"/>
</dbReference>
<dbReference type="InterPro" id="IPR002110">
    <property type="entry name" value="Ankyrin_rpt"/>
</dbReference>
<dbReference type="Pfam" id="PF13424">
    <property type="entry name" value="TPR_12"/>
    <property type="match status" value="1"/>
</dbReference>
<evidence type="ECO:0000256" key="2">
    <source>
        <dbReference type="ARBA" id="ARBA00004613"/>
    </source>
</evidence>
<dbReference type="InterPro" id="IPR036770">
    <property type="entry name" value="Ankyrin_rpt-contain_sf"/>
</dbReference>
<evidence type="ECO:0000256" key="5">
    <source>
        <dbReference type="ARBA" id="ARBA00022537"/>
    </source>
</evidence>
<organism evidence="13 14">
    <name type="scientific">Caerostris darwini</name>
    <dbReference type="NCBI Taxonomy" id="1538125"/>
    <lineage>
        <taxon>Eukaryota</taxon>
        <taxon>Metazoa</taxon>
        <taxon>Ecdysozoa</taxon>
        <taxon>Arthropoda</taxon>
        <taxon>Chelicerata</taxon>
        <taxon>Arachnida</taxon>
        <taxon>Araneae</taxon>
        <taxon>Araneomorphae</taxon>
        <taxon>Entelegynae</taxon>
        <taxon>Araneoidea</taxon>
        <taxon>Araneidae</taxon>
        <taxon>Caerostris</taxon>
    </lineage>
</organism>
<dbReference type="Gene3D" id="1.25.40.20">
    <property type="entry name" value="Ankyrin repeat-containing domain"/>
    <property type="match status" value="2"/>
</dbReference>
<evidence type="ECO:0000256" key="9">
    <source>
        <dbReference type="ARBA" id="ARBA00022803"/>
    </source>
</evidence>
<dbReference type="InterPro" id="IPR011990">
    <property type="entry name" value="TPR-like_helical_dom_sf"/>
</dbReference>
<feature type="repeat" description="ANK" evidence="12">
    <location>
        <begin position="128"/>
        <end position="160"/>
    </location>
</feature>
<protein>
    <submittedName>
        <fullName evidence="13">Ankyrin-1</fullName>
    </submittedName>
</protein>
<dbReference type="Pfam" id="PF12796">
    <property type="entry name" value="Ank_2"/>
    <property type="match status" value="1"/>
</dbReference>
<keyword evidence="11" id="KW-0472">Membrane</keyword>
<evidence type="ECO:0000256" key="8">
    <source>
        <dbReference type="ARBA" id="ARBA00022737"/>
    </source>
</evidence>
<dbReference type="PANTHER" id="PTHR45641:SF19">
    <property type="entry name" value="NEPHROCYSTIN-3"/>
    <property type="match status" value="1"/>
</dbReference>
<keyword evidence="11" id="KW-1053">Target membrane</keyword>
<dbReference type="AlphaFoldDB" id="A0AAV4TW67"/>
<evidence type="ECO:0000256" key="12">
    <source>
        <dbReference type="PROSITE-ProRule" id="PRU00023"/>
    </source>
</evidence>
<keyword evidence="5" id="KW-1052">Target cell membrane</keyword>
<evidence type="ECO:0000256" key="10">
    <source>
        <dbReference type="ARBA" id="ARBA00023028"/>
    </source>
</evidence>
<keyword evidence="9" id="KW-0802">TPR repeat</keyword>
<keyword evidence="7" id="KW-0528">Neurotoxin</keyword>
<dbReference type="PROSITE" id="PS50088">
    <property type="entry name" value="ANK_REPEAT"/>
    <property type="match status" value="3"/>
</dbReference>
<feature type="repeat" description="ANK" evidence="12">
    <location>
        <begin position="95"/>
        <end position="127"/>
    </location>
</feature>
<dbReference type="PANTHER" id="PTHR45641">
    <property type="entry name" value="TETRATRICOPEPTIDE REPEAT PROTEIN (AFU_ORTHOLOGUE AFUA_6G03870)"/>
    <property type="match status" value="1"/>
</dbReference>
<evidence type="ECO:0000256" key="7">
    <source>
        <dbReference type="ARBA" id="ARBA00022699"/>
    </source>
</evidence>
<dbReference type="SMART" id="SM00028">
    <property type="entry name" value="TPR"/>
    <property type="match status" value="5"/>
</dbReference>
<name>A0AAV4TW67_9ARAC</name>
<dbReference type="Proteomes" id="UP001054837">
    <property type="component" value="Unassembled WGS sequence"/>
</dbReference>
<keyword evidence="10" id="KW-0638">Presynaptic neurotoxin</keyword>
<dbReference type="Pfam" id="PF13374">
    <property type="entry name" value="TPR_10"/>
    <property type="match status" value="1"/>
</dbReference>
<dbReference type="GO" id="GO:0005576">
    <property type="term" value="C:extracellular region"/>
    <property type="evidence" value="ECO:0007669"/>
    <property type="project" value="UniProtKB-SubCell"/>
</dbReference>
<keyword evidence="4" id="KW-0964">Secreted</keyword>
<dbReference type="GO" id="GO:0044231">
    <property type="term" value="C:host cell presynaptic membrane"/>
    <property type="evidence" value="ECO:0007669"/>
    <property type="project" value="UniProtKB-KW"/>
</dbReference>
<reference evidence="13 14" key="1">
    <citation type="submission" date="2021-06" db="EMBL/GenBank/DDBJ databases">
        <title>Caerostris darwini draft genome.</title>
        <authorList>
            <person name="Kono N."/>
            <person name="Arakawa K."/>
        </authorList>
    </citation>
    <scope>NUCLEOTIDE SEQUENCE [LARGE SCALE GENOMIC DNA]</scope>
</reference>
<dbReference type="SMART" id="SM00248">
    <property type="entry name" value="ANK"/>
    <property type="match status" value="3"/>
</dbReference>